<feature type="transmembrane region" description="Helical" evidence="8">
    <location>
        <begin position="141"/>
        <end position="170"/>
    </location>
</feature>
<comment type="subcellular location">
    <subcellularLocation>
        <location evidence="1">Cell membrane</location>
        <topology evidence="1">Multi-pass membrane protein</topology>
    </subcellularLocation>
</comment>
<keyword evidence="4" id="KW-1003">Cell membrane</keyword>
<dbReference type="PANTHER" id="PTHR30472">
    <property type="entry name" value="FERRIC ENTEROBACTIN TRANSPORT SYSTEM PERMEASE PROTEIN"/>
    <property type="match status" value="1"/>
</dbReference>
<name>A0A0P0Z3U3_9HYPH</name>
<keyword evidence="5 8" id="KW-0812">Transmembrane</keyword>
<feature type="transmembrane region" description="Helical" evidence="8">
    <location>
        <begin position="111"/>
        <end position="129"/>
    </location>
</feature>
<dbReference type="AlphaFoldDB" id="A0A0P0Z3U3"/>
<dbReference type="PANTHER" id="PTHR30472:SF37">
    <property type="entry name" value="FE(3+) DICITRATE TRANSPORT SYSTEM PERMEASE PROTEIN FECD-RELATED"/>
    <property type="match status" value="1"/>
</dbReference>
<evidence type="ECO:0000256" key="6">
    <source>
        <dbReference type="ARBA" id="ARBA00022989"/>
    </source>
</evidence>
<comment type="similarity">
    <text evidence="2">Belongs to the binding-protein-dependent transport system permease family. FecCD subfamily.</text>
</comment>
<evidence type="ECO:0000256" key="7">
    <source>
        <dbReference type="ARBA" id="ARBA00023136"/>
    </source>
</evidence>
<proteinExistence type="inferred from homology"/>
<dbReference type="OrthoDB" id="9811721at2"/>
<dbReference type="Pfam" id="PF01032">
    <property type="entry name" value="FecCD"/>
    <property type="match status" value="2"/>
</dbReference>
<accession>A0A0P0Z3U3</accession>
<evidence type="ECO:0000256" key="1">
    <source>
        <dbReference type="ARBA" id="ARBA00004651"/>
    </source>
</evidence>
<feature type="transmembrane region" description="Helical" evidence="8">
    <location>
        <begin position="601"/>
        <end position="620"/>
    </location>
</feature>
<feature type="transmembrane region" description="Helical" evidence="8">
    <location>
        <begin position="559"/>
        <end position="580"/>
    </location>
</feature>
<protein>
    <submittedName>
        <fullName evidence="9">ABC-type Fe3+-siderophore transport system, permease component</fullName>
    </submittedName>
</protein>
<feature type="transmembrane region" description="Helical" evidence="8">
    <location>
        <begin position="190"/>
        <end position="210"/>
    </location>
</feature>
<feature type="transmembrane region" description="Helical" evidence="8">
    <location>
        <begin position="382"/>
        <end position="402"/>
    </location>
</feature>
<reference evidence="9" key="1">
    <citation type="journal article" date="2015" name="Proc. Natl. Acad. Sci. U.S.A.">
        <title>Bacterial clade with the ribosomal RNA operon on a small plasmid rather than the chromosome.</title>
        <authorList>
            <person name="Anda M."/>
            <person name="Ohtsubo Y."/>
            <person name="Okubo T."/>
            <person name="Sugawara M."/>
            <person name="Nagata Y."/>
            <person name="Tsuda M."/>
            <person name="Minamisawa K."/>
            <person name="Mitsui H."/>
        </authorList>
    </citation>
    <scope>NUCLEOTIDE SEQUENCE</scope>
    <source>
        <strain evidence="9">JCM 14755</strain>
    </source>
</reference>
<dbReference type="GO" id="GO:0022857">
    <property type="term" value="F:transmembrane transporter activity"/>
    <property type="evidence" value="ECO:0007669"/>
    <property type="project" value="InterPro"/>
</dbReference>
<keyword evidence="6 8" id="KW-1133">Transmembrane helix</keyword>
<evidence type="ECO:0000256" key="3">
    <source>
        <dbReference type="ARBA" id="ARBA00022448"/>
    </source>
</evidence>
<organism evidence="9">
    <name type="scientific">Aureimonas frigidaquae</name>
    <dbReference type="NCBI Taxonomy" id="424757"/>
    <lineage>
        <taxon>Bacteria</taxon>
        <taxon>Pseudomonadati</taxon>
        <taxon>Pseudomonadota</taxon>
        <taxon>Alphaproteobacteria</taxon>
        <taxon>Hyphomicrobiales</taxon>
        <taxon>Aurantimonadaceae</taxon>
        <taxon>Aureimonas</taxon>
    </lineage>
</organism>
<evidence type="ECO:0000256" key="2">
    <source>
        <dbReference type="ARBA" id="ARBA00007935"/>
    </source>
</evidence>
<feature type="transmembrane region" description="Helical" evidence="8">
    <location>
        <begin position="516"/>
        <end position="539"/>
    </location>
</feature>
<dbReference type="RefSeq" id="WP_062225599.1">
    <property type="nucleotide sequence ID" value="NZ_BBWR01000002.1"/>
</dbReference>
<feature type="transmembrane region" description="Helical" evidence="8">
    <location>
        <begin position="626"/>
        <end position="646"/>
    </location>
</feature>
<dbReference type="GO" id="GO:0005886">
    <property type="term" value="C:plasma membrane"/>
    <property type="evidence" value="ECO:0007669"/>
    <property type="project" value="UniProtKB-SubCell"/>
</dbReference>
<feature type="transmembrane region" description="Helical" evidence="8">
    <location>
        <begin position="269"/>
        <end position="291"/>
    </location>
</feature>
<sequence>MKAEVEPLRTAPFLVAAGLASVLFAADAWPAFQAAGTSAFAQIYFAYAVLPRAAMALIAGAALGLSGLLLQRVLRNPIADPSTLGVAAGAQLALTLATLYAPALLAGGRGMVAFVGGSAMLGLIILINWRRRLEPVGTVLTGLLLSLVAASLGAALTLAHGDYVMSIFIWGGGVLSQESWEPTVQLGWRFGVAALFAGLITRPLVILGLAEESAKSLGLGVGTIRLVALALAVFLASSVTSMIGIIGFIGLAAPALVRAAGARTIGMQLLTAPIAGALLLWLADGLVLAATVGGRDLLPTGAFTALIGGPILLWALPRLRFSLQQVPSPRVLHRLAHPRIALAIIALVLLAVVAVALCVGRDGEGWFLATGSAFAELMPYRAPRLAVAVGSGALLALSGFLLQRVTGNPMASPEVLGIASGAGLALAALLMLVDMPGPALRFGAVLAGSAVALAAILAIAARNSGGPERLLLAGVALGSCTGAAVTTVISDGGPEAMQMLEWLSGALQGSTARQGVAALLSAVLLLAPLPLLARWLVLLPLGRPAAGSLGVPVDGATRAMLILAATASAAATLQVGPLSFAGLIGPHLARQIGFAKPLHEAAAAVMLGAILLAGADWLARMIGFPYQMPVGLFASLIGGLYLILLISRR</sequence>
<dbReference type="EMBL" id="LC066377">
    <property type="protein sequence ID" value="BAT28766.1"/>
    <property type="molecule type" value="Genomic_DNA"/>
</dbReference>
<feature type="transmembrane region" description="Helical" evidence="8">
    <location>
        <begin position="82"/>
        <end position="105"/>
    </location>
</feature>
<feature type="transmembrane region" description="Helical" evidence="8">
    <location>
        <begin position="414"/>
        <end position="433"/>
    </location>
</feature>
<feature type="transmembrane region" description="Helical" evidence="8">
    <location>
        <begin position="439"/>
        <end position="461"/>
    </location>
</feature>
<dbReference type="InterPro" id="IPR037294">
    <property type="entry name" value="ABC_BtuC-like"/>
</dbReference>
<feature type="transmembrane region" description="Helical" evidence="8">
    <location>
        <begin position="297"/>
        <end position="319"/>
    </location>
</feature>
<evidence type="ECO:0000256" key="8">
    <source>
        <dbReference type="SAM" id="Phobius"/>
    </source>
</evidence>
<dbReference type="NCBIfam" id="NF007866">
    <property type="entry name" value="PRK10577.1-2"/>
    <property type="match status" value="1"/>
</dbReference>
<dbReference type="CDD" id="cd06550">
    <property type="entry name" value="TM_ABC_iron-siderophores_like"/>
    <property type="match status" value="1"/>
</dbReference>
<evidence type="ECO:0000256" key="4">
    <source>
        <dbReference type="ARBA" id="ARBA00022475"/>
    </source>
</evidence>
<feature type="transmembrane region" description="Helical" evidence="8">
    <location>
        <begin position="340"/>
        <end position="362"/>
    </location>
</feature>
<dbReference type="InterPro" id="IPR000522">
    <property type="entry name" value="ABC_transptr_permease_BtuC"/>
</dbReference>
<keyword evidence="7 8" id="KW-0472">Membrane</keyword>
<feature type="transmembrane region" description="Helical" evidence="8">
    <location>
        <begin position="44"/>
        <end position="70"/>
    </location>
</feature>
<evidence type="ECO:0000313" key="9">
    <source>
        <dbReference type="EMBL" id="BAT28766.1"/>
    </source>
</evidence>
<feature type="transmembrane region" description="Helical" evidence="8">
    <location>
        <begin position="217"/>
        <end position="235"/>
    </location>
</feature>
<feature type="transmembrane region" description="Helical" evidence="8">
    <location>
        <begin position="241"/>
        <end position="257"/>
    </location>
</feature>
<dbReference type="Gene3D" id="1.10.3470.10">
    <property type="entry name" value="ABC transporter involved in vitamin B12 uptake, BtuC"/>
    <property type="match status" value="2"/>
</dbReference>
<keyword evidence="3" id="KW-0813">Transport</keyword>
<dbReference type="SUPFAM" id="SSF81345">
    <property type="entry name" value="ABC transporter involved in vitamin B12 uptake, BtuC"/>
    <property type="match status" value="2"/>
</dbReference>
<evidence type="ECO:0000256" key="5">
    <source>
        <dbReference type="ARBA" id="ARBA00022692"/>
    </source>
</evidence>
<dbReference type="GO" id="GO:0033214">
    <property type="term" value="P:siderophore-iron import into cell"/>
    <property type="evidence" value="ECO:0007669"/>
    <property type="project" value="TreeGrafter"/>
</dbReference>